<keyword evidence="9" id="KW-0812">Transmembrane</keyword>
<dbReference type="GO" id="GO:0016020">
    <property type="term" value="C:membrane"/>
    <property type="evidence" value="ECO:0007669"/>
    <property type="project" value="InterPro"/>
</dbReference>
<dbReference type="GO" id="GO:0005524">
    <property type="term" value="F:ATP binding"/>
    <property type="evidence" value="ECO:0007669"/>
    <property type="project" value="UniProtKB-KW"/>
</dbReference>
<evidence type="ECO:0000259" key="10">
    <source>
        <dbReference type="SMART" id="SM00387"/>
    </source>
</evidence>
<dbReference type="InterPro" id="IPR036890">
    <property type="entry name" value="HATPase_C_sf"/>
</dbReference>
<evidence type="ECO:0000256" key="1">
    <source>
        <dbReference type="ARBA" id="ARBA00000085"/>
    </source>
</evidence>
<dbReference type="EMBL" id="LLZS01000009">
    <property type="protein sequence ID" value="KUR70345.1"/>
    <property type="molecule type" value="Genomic_DNA"/>
</dbReference>
<keyword evidence="5" id="KW-0547">Nucleotide-binding</keyword>
<dbReference type="Gene3D" id="1.20.5.1930">
    <property type="match status" value="1"/>
</dbReference>
<dbReference type="RefSeq" id="WP_067913260.1">
    <property type="nucleotide sequence ID" value="NZ_KQ954246.1"/>
</dbReference>
<dbReference type="PANTHER" id="PTHR24421">
    <property type="entry name" value="NITRATE/NITRITE SENSOR PROTEIN NARX-RELATED"/>
    <property type="match status" value="1"/>
</dbReference>
<accession>A0A117UT28</accession>
<evidence type="ECO:0000313" key="12">
    <source>
        <dbReference type="Proteomes" id="UP000058012"/>
    </source>
</evidence>
<dbReference type="GO" id="GO:0046983">
    <property type="term" value="F:protein dimerization activity"/>
    <property type="evidence" value="ECO:0007669"/>
    <property type="project" value="InterPro"/>
</dbReference>
<dbReference type="SMART" id="SM00387">
    <property type="entry name" value="HATPase_c"/>
    <property type="match status" value="1"/>
</dbReference>
<feature type="transmembrane region" description="Helical" evidence="9">
    <location>
        <begin position="125"/>
        <end position="143"/>
    </location>
</feature>
<dbReference type="InterPro" id="IPR003594">
    <property type="entry name" value="HATPase_dom"/>
</dbReference>
<feature type="transmembrane region" description="Helical" evidence="9">
    <location>
        <begin position="101"/>
        <end position="119"/>
    </location>
</feature>
<keyword evidence="8" id="KW-0902">Two-component regulatory system</keyword>
<evidence type="ECO:0000256" key="8">
    <source>
        <dbReference type="ARBA" id="ARBA00023012"/>
    </source>
</evidence>
<dbReference type="CDD" id="cd16917">
    <property type="entry name" value="HATPase_UhpB-NarQ-NarX-like"/>
    <property type="match status" value="1"/>
</dbReference>
<comment type="catalytic activity">
    <reaction evidence="1">
        <text>ATP + protein L-histidine = ADP + protein N-phospho-L-histidine.</text>
        <dbReference type="EC" id="2.7.13.3"/>
    </reaction>
</comment>
<name>A0A117UT28_9SPHN</name>
<dbReference type="AlphaFoldDB" id="A0A117UT28"/>
<feature type="transmembrane region" description="Helical" evidence="9">
    <location>
        <begin position="71"/>
        <end position="89"/>
    </location>
</feature>
<evidence type="ECO:0000256" key="6">
    <source>
        <dbReference type="ARBA" id="ARBA00022777"/>
    </source>
</evidence>
<evidence type="ECO:0000256" key="3">
    <source>
        <dbReference type="ARBA" id="ARBA00022553"/>
    </source>
</evidence>
<evidence type="ECO:0000256" key="4">
    <source>
        <dbReference type="ARBA" id="ARBA00022679"/>
    </source>
</evidence>
<dbReference type="EC" id="2.7.13.3" evidence="2"/>
<dbReference type="InterPro" id="IPR011712">
    <property type="entry name" value="Sig_transdc_His_kin_sub3_dim/P"/>
</dbReference>
<feature type="transmembrane region" description="Helical" evidence="9">
    <location>
        <begin position="43"/>
        <end position="65"/>
    </location>
</feature>
<evidence type="ECO:0000256" key="7">
    <source>
        <dbReference type="ARBA" id="ARBA00022840"/>
    </source>
</evidence>
<dbReference type="Proteomes" id="UP000058012">
    <property type="component" value="Unassembled WGS sequence"/>
</dbReference>
<dbReference type="InterPro" id="IPR050482">
    <property type="entry name" value="Sensor_HK_TwoCompSys"/>
</dbReference>
<evidence type="ECO:0000256" key="2">
    <source>
        <dbReference type="ARBA" id="ARBA00012438"/>
    </source>
</evidence>
<dbReference type="STRING" id="1117702.AQZ52_16005"/>
<keyword evidence="9" id="KW-1133">Transmembrane helix</keyword>
<keyword evidence="7" id="KW-0067">ATP-binding</keyword>
<keyword evidence="12" id="KW-1185">Reference proteome</keyword>
<dbReference type="SUPFAM" id="SSF55874">
    <property type="entry name" value="ATPase domain of HSP90 chaperone/DNA topoisomerase II/histidine kinase"/>
    <property type="match status" value="1"/>
</dbReference>
<dbReference type="Gene3D" id="3.30.565.10">
    <property type="entry name" value="Histidine kinase-like ATPase, C-terminal domain"/>
    <property type="match status" value="1"/>
</dbReference>
<keyword evidence="9" id="KW-0472">Membrane</keyword>
<feature type="domain" description="Histidine kinase/HSP90-like ATPase" evidence="10">
    <location>
        <begin position="456"/>
        <end position="545"/>
    </location>
</feature>
<dbReference type="GO" id="GO:0000155">
    <property type="term" value="F:phosphorelay sensor kinase activity"/>
    <property type="evidence" value="ECO:0007669"/>
    <property type="project" value="InterPro"/>
</dbReference>
<reference evidence="11 12" key="1">
    <citation type="submission" date="2015-10" db="EMBL/GenBank/DDBJ databases">
        <title>Draft genome sequence of Novosphingobium fuchskuhlense DSM 25065 isolated from a surface water sample of the southwest basin of Lake Grosse Fuchskuhle.</title>
        <authorList>
            <person name="Ruckert C."/>
            <person name="Winkler A."/>
            <person name="Glaeser J."/>
            <person name="Grossart H.-P."/>
            <person name="Kalinowski J."/>
            <person name="Glaeser S."/>
        </authorList>
    </citation>
    <scope>NUCLEOTIDE SEQUENCE [LARGE SCALE GENOMIC DNA]</scope>
    <source>
        <strain evidence="11 12">FNE08-7</strain>
    </source>
</reference>
<protein>
    <recommendedName>
        <fullName evidence="2">histidine kinase</fullName>
        <ecNumber evidence="2">2.7.13.3</ecNumber>
    </recommendedName>
</protein>
<dbReference type="Pfam" id="PF02518">
    <property type="entry name" value="HATPase_c"/>
    <property type="match status" value="1"/>
</dbReference>
<organism evidence="11 12">
    <name type="scientific">Novosphingobium fuchskuhlense</name>
    <dbReference type="NCBI Taxonomy" id="1117702"/>
    <lineage>
        <taxon>Bacteria</taxon>
        <taxon>Pseudomonadati</taxon>
        <taxon>Pseudomonadota</taxon>
        <taxon>Alphaproteobacteria</taxon>
        <taxon>Sphingomonadales</taxon>
        <taxon>Sphingomonadaceae</taxon>
        <taxon>Novosphingobium</taxon>
    </lineage>
</organism>
<evidence type="ECO:0000256" key="5">
    <source>
        <dbReference type="ARBA" id="ARBA00022741"/>
    </source>
</evidence>
<keyword evidence="3" id="KW-0597">Phosphoprotein</keyword>
<dbReference type="PANTHER" id="PTHR24421:SF10">
    <property type="entry name" value="NITRATE_NITRITE SENSOR PROTEIN NARQ"/>
    <property type="match status" value="1"/>
</dbReference>
<comment type="caution">
    <text evidence="11">The sequence shown here is derived from an EMBL/GenBank/DDBJ whole genome shotgun (WGS) entry which is preliminary data.</text>
</comment>
<feature type="transmembrane region" description="Helical" evidence="9">
    <location>
        <begin position="12"/>
        <end position="31"/>
    </location>
</feature>
<dbReference type="OrthoDB" id="8013578at2"/>
<gene>
    <name evidence="11" type="ORF">AQZ52_16005</name>
</gene>
<keyword evidence="4" id="KW-0808">Transferase</keyword>
<dbReference type="Pfam" id="PF07730">
    <property type="entry name" value="HisKA_3"/>
    <property type="match status" value="1"/>
</dbReference>
<proteinExistence type="predicted"/>
<sequence length="546" mass="59269">MRARMFARRTGKVLATSRAAMALVFLIALALDPSAPGMGSEAMYVLLIGYLVGAAAMIVIAWRSWWWEFRLAPWVHAIDTLAFVAAVYFSEAGKADFNSPFMSLTAFLLISATLRWGWFAVAWTSITLVTLNVVIGTGLFALGLPIEPYRYGRRLMYLGVLSLMMVWLSGEQRGPRAAPMPRTPGTPGERRNAILVDTLSFARTALQAKGAAIAVPHGEEPWTEMLRDTGFAVIVDRFGPEVLDGSFGPPDRAVLIDLSRGRQIISRASSFPLALPGPVDAPLAAHCGVNEAIIVTFETAAGPGQLLIWGIPDMCVDDLPLVETIGRHLSTELDREDLAELAQAASAAALRDALARDLHDSVAQFLAGTLFRLEALSRWIREGLDPSNEINDLKAALRREQGELRAMIQRLRRGEEGDRRTDLIEELETLLGEMSRHWHLGVRLDSPVRPMPVSIGLAHELRQIIREAVANAARHGSCREVVVAVSSGQPGLTLTIADDGQGFPADTAPARPRSISERVEALGGTLSICHNAPGAVLEIALPNRIA</sequence>
<keyword evidence="6" id="KW-0418">Kinase</keyword>
<evidence type="ECO:0000256" key="9">
    <source>
        <dbReference type="SAM" id="Phobius"/>
    </source>
</evidence>
<evidence type="ECO:0000313" key="11">
    <source>
        <dbReference type="EMBL" id="KUR70345.1"/>
    </source>
</evidence>